<dbReference type="SMART" id="SM01224">
    <property type="entry name" value="G_gamma"/>
    <property type="match status" value="1"/>
</dbReference>
<dbReference type="Gene3D" id="4.10.260.10">
    <property type="entry name" value="Transducin (heterotrimeric G protein), gamma chain"/>
    <property type="match status" value="1"/>
</dbReference>
<protein>
    <recommendedName>
        <fullName evidence="1">G protein gamma domain-containing protein</fullName>
    </recommendedName>
</protein>
<feature type="domain" description="G protein gamma" evidence="1">
    <location>
        <begin position="6"/>
        <end position="75"/>
    </location>
</feature>
<dbReference type="InterPro" id="IPR036284">
    <property type="entry name" value="GGL_sf"/>
</dbReference>
<evidence type="ECO:0000259" key="1">
    <source>
        <dbReference type="SMART" id="SM01224"/>
    </source>
</evidence>
<dbReference type="Proteomes" id="UP000187283">
    <property type="component" value="Unassembled WGS sequence"/>
</dbReference>
<reference evidence="2 3" key="1">
    <citation type="submission" date="2017-01" db="EMBL/GenBank/DDBJ databases">
        <authorList>
            <person name="Mah S.A."/>
            <person name="Swanson W.J."/>
            <person name="Moy G.W."/>
            <person name="Vacquier V.D."/>
        </authorList>
    </citation>
    <scope>NUCLEOTIDE SEQUENCE [LARGE SCALE GENOMIC DNA]</scope>
    <source>
        <strain evidence="2 3">GSMNP</strain>
    </source>
</reference>
<dbReference type="GO" id="GO:0007186">
    <property type="term" value="P:G protein-coupled receptor signaling pathway"/>
    <property type="evidence" value="ECO:0007669"/>
    <property type="project" value="InterPro"/>
</dbReference>
<dbReference type="InterPro" id="IPR015898">
    <property type="entry name" value="G-protein_gamma-like_dom"/>
</dbReference>
<dbReference type="OrthoDB" id="19232at2759"/>
<name>A0A1R1XAP3_9FUNG</name>
<evidence type="ECO:0000313" key="2">
    <source>
        <dbReference type="EMBL" id="OMJ11701.1"/>
    </source>
</evidence>
<evidence type="ECO:0000313" key="3">
    <source>
        <dbReference type="Proteomes" id="UP000187283"/>
    </source>
</evidence>
<proteinExistence type="predicted"/>
<accession>A0A1R1XAP3</accession>
<dbReference type="STRING" id="133412.A0A1R1XAP3"/>
<sequence length="75" mass="8305">MSERKQKRILDKIVETNQLLQAQLDLNIIPVSEACQDLILYTQQTPDSILDMVKGKPGNDPFATREASGCACVLS</sequence>
<gene>
    <name evidence="2" type="ORF">AYI70_g9552</name>
</gene>
<comment type="caution">
    <text evidence="2">The sequence shown here is derived from an EMBL/GenBank/DDBJ whole genome shotgun (WGS) entry which is preliminary data.</text>
</comment>
<dbReference type="AlphaFoldDB" id="A0A1R1XAP3"/>
<keyword evidence="3" id="KW-1185">Reference proteome</keyword>
<dbReference type="SUPFAM" id="SSF48670">
    <property type="entry name" value="Transducin (heterotrimeric G protein), gamma chain"/>
    <property type="match status" value="1"/>
</dbReference>
<organism evidence="2 3">
    <name type="scientific">Smittium culicis</name>
    <dbReference type="NCBI Taxonomy" id="133412"/>
    <lineage>
        <taxon>Eukaryota</taxon>
        <taxon>Fungi</taxon>
        <taxon>Fungi incertae sedis</taxon>
        <taxon>Zoopagomycota</taxon>
        <taxon>Kickxellomycotina</taxon>
        <taxon>Harpellomycetes</taxon>
        <taxon>Harpellales</taxon>
        <taxon>Legeriomycetaceae</taxon>
        <taxon>Smittium</taxon>
    </lineage>
</organism>
<dbReference type="Pfam" id="PF00631">
    <property type="entry name" value="G-gamma"/>
    <property type="match status" value="1"/>
</dbReference>
<dbReference type="EMBL" id="LSSN01004333">
    <property type="protein sequence ID" value="OMJ11701.1"/>
    <property type="molecule type" value="Genomic_DNA"/>
</dbReference>